<dbReference type="InterPro" id="IPR018062">
    <property type="entry name" value="HTH_AraC-typ_CS"/>
</dbReference>
<dbReference type="InterPro" id="IPR018060">
    <property type="entry name" value="HTH_AraC"/>
</dbReference>
<evidence type="ECO:0000313" key="6">
    <source>
        <dbReference type="EMBL" id="GAA5176482.1"/>
    </source>
</evidence>
<reference evidence="7" key="1">
    <citation type="journal article" date="2019" name="Int. J. Syst. Evol. Microbiol.">
        <title>The Global Catalogue of Microorganisms (GCM) 10K type strain sequencing project: providing services to taxonomists for standard genome sequencing and annotation.</title>
        <authorList>
            <consortium name="The Broad Institute Genomics Platform"/>
            <consortium name="The Broad Institute Genome Sequencing Center for Infectious Disease"/>
            <person name="Wu L."/>
            <person name="Ma J."/>
        </authorList>
    </citation>
    <scope>NUCLEOTIDE SEQUENCE [LARGE SCALE GENOMIC DNA]</scope>
    <source>
        <strain evidence="7">JCM 18303</strain>
    </source>
</reference>
<evidence type="ECO:0000256" key="1">
    <source>
        <dbReference type="ARBA" id="ARBA00023015"/>
    </source>
</evidence>
<accession>A0ABP9RF42</accession>
<dbReference type="RefSeq" id="WP_221498799.1">
    <property type="nucleotide sequence ID" value="NZ_BAABJP010000068.1"/>
</dbReference>
<dbReference type="Proteomes" id="UP001428817">
    <property type="component" value="Unassembled WGS sequence"/>
</dbReference>
<dbReference type="Gene3D" id="1.10.10.60">
    <property type="entry name" value="Homeodomain-like"/>
    <property type="match status" value="2"/>
</dbReference>
<evidence type="ECO:0000313" key="7">
    <source>
        <dbReference type="Proteomes" id="UP001428817"/>
    </source>
</evidence>
<organism evidence="6 7">
    <name type="scientific">Pseudonocardia eucalypti</name>
    <dbReference type="NCBI Taxonomy" id="648755"/>
    <lineage>
        <taxon>Bacteria</taxon>
        <taxon>Bacillati</taxon>
        <taxon>Actinomycetota</taxon>
        <taxon>Actinomycetes</taxon>
        <taxon>Pseudonocardiales</taxon>
        <taxon>Pseudonocardiaceae</taxon>
        <taxon>Pseudonocardia</taxon>
    </lineage>
</organism>
<dbReference type="PANTHER" id="PTHR46796">
    <property type="entry name" value="HTH-TYPE TRANSCRIPTIONAL ACTIVATOR RHAS-RELATED"/>
    <property type="match status" value="1"/>
</dbReference>
<dbReference type="PROSITE" id="PS00041">
    <property type="entry name" value="HTH_ARAC_FAMILY_1"/>
    <property type="match status" value="1"/>
</dbReference>
<dbReference type="InterPro" id="IPR037923">
    <property type="entry name" value="HTH-like"/>
</dbReference>
<gene>
    <name evidence="6" type="ORF">GCM10023321_85000</name>
</gene>
<dbReference type="SUPFAM" id="SSF51215">
    <property type="entry name" value="Regulatory protein AraC"/>
    <property type="match status" value="1"/>
</dbReference>
<keyword evidence="2" id="KW-0238">DNA-binding</keyword>
<dbReference type="SMART" id="SM00342">
    <property type="entry name" value="HTH_ARAC"/>
    <property type="match status" value="1"/>
</dbReference>
<evidence type="ECO:0000259" key="5">
    <source>
        <dbReference type="PROSITE" id="PS01124"/>
    </source>
</evidence>
<keyword evidence="1" id="KW-0805">Transcription regulation</keyword>
<comment type="caution">
    <text evidence="6">The sequence shown here is derived from an EMBL/GenBank/DDBJ whole genome shotgun (WGS) entry which is preliminary data.</text>
</comment>
<dbReference type="InterPro" id="IPR003313">
    <property type="entry name" value="AraC-bd"/>
</dbReference>
<dbReference type="EMBL" id="BAABJP010000068">
    <property type="protein sequence ID" value="GAA5176482.1"/>
    <property type="molecule type" value="Genomic_DNA"/>
</dbReference>
<keyword evidence="4" id="KW-0804">Transcription</keyword>
<dbReference type="SUPFAM" id="SSF46689">
    <property type="entry name" value="Homeodomain-like"/>
    <property type="match status" value="2"/>
</dbReference>
<dbReference type="Pfam" id="PF12833">
    <property type="entry name" value="HTH_18"/>
    <property type="match status" value="1"/>
</dbReference>
<protein>
    <submittedName>
        <fullName evidence="6">AraC family transcriptional regulator</fullName>
    </submittedName>
</protein>
<sequence length="280" mass="30836">MTTRRGRASYWRDDQGLEVMRARFRDHVYPRHSHEAYSFGVTDAGAQTFQCRGATYTSNAGMVMAFNPDEAHDGRAAAELGYHYRIVHIHPSVVDEVLVDANDRRPAAAPLFARPVLADPLLARTLTRLCDALTRGADPLVRQERLTEAVLALSRRAATRSASTRAPSGAASHDLAHRARALLAEAYLEPMPVDRLALAVGCSRFSLFRAFHAEFGMAPSDYQRQLRLRHARALLGAGMTIADTAAATGFADQAHLTRWFGRVYGITPATYWNSATRSTA</sequence>
<dbReference type="PROSITE" id="PS01124">
    <property type="entry name" value="HTH_ARAC_FAMILY_2"/>
    <property type="match status" value="1"/>
</dbReference>
<proteinExistence type="predicted"/>
<evidence type="ECO:0000256" key="3">
    <source>
        <dbReference type="ARBA" id="ARBA00023159"/>
    </source>
</evidence>
<evidence type="ECO:0000256" key="2">
    <source>
        <dbReference type="ARBA" id="ARBA00023125"/>
    </source>
</evidence>
<dbReference type="InterPro" id="IPR050204">
    <property type="entry name" value="AraC_XylS_family_regulators"/>
</dbReference>
<name>A0ABP9RF42_9PSEU</name>
<keyword evidence="3" id="KW-0010">Activator</keyword>
<dbReference type="Pfam" id="PF02311">
    <property type="entry name" value="AraC_binding"/>
    <property type="match status" value="1"/>
</dbReference>
<dbReference type="PANTHER" id="PTHR46796:SF2">
    <property type="entry name" value="TRANSCRIPTIONAL REGULATORY PROTEIN"/>
    <property type="match status" value="1"/>
</dbReference>
<dbReference type="InterPro" id="IPR009057">
    <property type="entry name" value="Homeodomain-like_sf"/>
</dbReference>
<feature type="domain" description="HTH araC/xylS-type" evidence="5">
    <location>
        <begin position="177"/>
        <end position="274"/>
    </location>
</feature>
<keyword evidence="7" id="KW-1185">Reference proteome</keyword>
<evidence type="ECO:0000256" key="4">
    <source>
        <dbReference type="ARBA" id="ARBA00023163"/>
    </source>
</evidence>